<keyword evidence="3" id="KW-1185">Reference proteome</keyword>
<proteinExistence type="predicted"/>
<dbReference type="OrthoDB" id="6155671at2759"/>
<comment type="caution">
    <text evidence="2">The sequence shown here is derived from an EMBL/GenBank/DDBJ whole genome shotgun (WGS) entry which is preliminary data.</text>
</comment>
<feature type="compositionally biased region" description="Basic and acidic residues" evidence="1">
    <location>
        <begin position="17"/>
        <end position="37"/>
    </location>
</feature>
<dbReference type="EMBL" id="CAKMNS010000293">
    <property type="protein sequence ID" value="CAH1277393.1"/>
    <property type="molecule type" value="Genomic_DNA"/>
</dbReference>
<evidence type="ECO:0000313" key="3">
    <source>
        <dbReference type="Proteomes" id="UP000838412"/>
    </source>
</evidence>
<name>A0A8S4MND7_BRALA</name>
<reference evidence="2" key="1">
    <citation type="submission" date="2022-01" db="EMBL/GenBank/DDBJ databases">
        <authorList>
            <person name="Braso-Vives M."/>
        </authorList>
    </citation>
    <scope>NUCLEOTIDE SEQUENCE</scope>
</reference>
<feature type="region of interest" description="Disordered" evidence="1">
    <location>
        <begin position="1"/>
        <end position="98"/>
    </location>
</feature>
<evidence type="ECO:0000313" key="2">
    <source>
        <dbReference type="EMBL" id="CAH1277393.1"/>
    </source>
</evidence>
<feature type="region of interest" description="Disordered" evidence="1">
    <location>
        <begin position="149"/>
        <end position="171"/>
    </location>
</feature>
<dbReference type="AlphaFoldDB" id="A0A8S4MND7"/>
<accession>A0A8S4MND7</accession>
<feature type="compositionally biased region" description="Polar residues" evidence="1">
    <location>
        <begin position="67"/>
        <end position="80"/>
    </location>
</feature>
<organism evidence="2 3">
    <name type="scientific">Branchiostoma lanceolatum</name>
    <name type="common">Common lancelet</name>
    <name type="synonym">Amphioxus lanceolatum</name>
    <dbReference type="NCBI Taxonomy" id="7740"/>
    <lineage>
        <taxon>Eukaryota</taxon>
        <taxon>Metazoa</taxon>
        <taxon>Chordata</taxon>
        <taxon>Cephalochordata</taxon>
        <taxon>Leptocardii</taxon>
        <taxon>Amphioxiformes</taxon>
        <taxon>Branchiostomatidae</taxon>
        <taxon>Branchiostoma</taxon>
    </lineage>
</organism>
<sequence>MSGAGRGALVVSSPDLATERELGLDRRETESRPESNDTRGASFGVAGVGLSRQSGRATCGDHPGAPTTPSDSALDPQSNLLRGRGAESSVDDFDAARGVVPSRAAASLRSIESHPRELRFVSARAPRLGARGVLPTLLPVERHRRQRAEGLEFAPSLAGRKGAKSSSIRPRRAPSLVLKWGVPRSDVLRRGSQPVSE</sequence>
<evidence type="ECO:0000256" key="1">
    <source>
        <dbReference type="SAM" id="MobiDB-lite"/>
    </source>
</evidence>
<protein>
    <submittedName>
        <fullName evidence="2">Hypp9597 protein</fullName>
    </submittedName>
</protein>
<dbReference type="Proteomes" id="UP000838412">
    <property type="component" value="Unassembled WGS sequence"/>
</dbReference>
<gene>
    <name evidence="2" type="primary">Hypp9597</name>
    <name evidence="2" type="ORF">BLAG_LOCUS26183</name>
</gene>